<evidence type="ECO:0000313" key="2">
    <source>
        <dbReference type="EMBL" id="MQM04146.1"/>
    </source>
</evidence>
<dbReference type="PANTHER" id="PTHR36060:SF1">
    <property type="entry name" value="OS02G0272400 PROTEIN"/>
    <property type="match status" value="1"/>
</dbReference>
<feature type="transmembrane region" description="Helical" evidence="1">
    <location>
        <begin position="108"/>
        <end position="136"/>
    </location>
</feature>
<feature type="transmembrane region" description="Helical" evidence="1">
    <location>
        <begin position="194"/>
        <end position="218"/>
    </location>
</feature>
<sequence>MAIVGGGVGLGQEFMPKHWCDELGEEEKEAEKARGRRLRKPLVVALASAVCFAIVAAVSVSLRIVFPGKSGSRPFCRSRRGQELPLVETGIRRYGGAFYLTNDEAADFYWMVVFVPSAIVFFASGAYLLAGMVVAYSASPRHSCLKVVENTYCASKRGGVRCLSILNIVFALVFGLLALILGSTLLTSGSSCSIALFWCYEITLWGLVVLYGGTAFFLRRKASIMMLHQVDLAGRNHGVEMQESRQELNADIERHMNDDSKA</sequence>
<keyword evidence="1" id="KW-0812">Transmembrane</keyword>
<gene>
    <name evidence="2" type="ORF">Taro_036940</name>
</gene>
<keyword evidence="1" id="KW-0472">Membrane</keyword>
<proteinExistence type="predicted"/>
<keyword evidence="1" id="KW-1133">Transmembrane helix</keyword>
<accession>A0A843W892</accession>
<protein>
    <recommendedName>
        <fullName evidence="4">Transmembrane protein</fullName>
    </recommendedName>
</protein>
<keyword evidence="3" id="KW-1185">Reference proteome</keyword>
<feature type="transmembrane region" description="Helical" evidence="1">
    <location>
        <begin position="42"/>
        <end position="66"/>
    </location>
</feature>
<dbReference type="OrthoDB" id="1870641at2759"/>
<reference evidence="2" key="1">
    <citation type="submission" date="2017-07" db="EMBL/GenBank/DDBJ databases">
        <title>Taro Niue Genome Assembly and Annotation.</title>
        <authorList>
            <person name="Atibalentja N."/>
            <person name="Keating K."/>
            <person name="Fields C.J."/>
        </authorList>
    </citation>
    <scope>NUCLEOTIDE SEQUENCE</scope>
    <source>
        <strain evidence="2">Niue_2</strain>
        <tissue evidence="2">Leaf</tissue>
    </source>
</reference>
<dbReference type="Proteomes" id="UP000652761">
    <property type="component" value="Unassembled WGS sequence"/>
</dbReference>
<dbReference type="AlphaFoldDB" id="A0A843W892"/>
<organism evidence="2 3">
    <name type="scientific">Colocasia esculenta</name>
    <name type="common">Wild taro</name>
    <name type="synonym">Arum esculentum</name>
    <dbReference type="NCBI Taxonomy" id="4460"/>
    <lineage>
        <taxon>Eukaryota</taxon>
        <taxon>Viridiplantae</taxon>
        <taxon>Streptophyta</taxon>
        <taxon>Embryophyta</taxon>
        <taxon>Tracheophyta</taxon>
        <taxon>Spermatophyta</taxon>
        <taxon>Magnoliopsida</taxon>
        <taxon>Liliopsida</taxon>
        <taxon>Araceae</taxon>
        <taxon>Aroideae</taxon>
        <taxon>Colocasieae</taxon>
        <taxon>Colocasia</taxon>
    </lineage>
</organism>
<evidence type="ECO:0008006" key="4">
    <source>
        <dbReference type="Google" id="ProtNLM"/>
    </source>
</evidence>
<dbReference type="PANTHER" id="PTHR36060">
    <property type="entry name" value="OS02G0272400 PROTEIN"/>
    <property type="match status" value="1"/>
</dbReference>
<evidence type="ECO:0000256" key="1">
    <source>
        <dbReference type="SAM" id="Phobius"/>
    </source>
</evidence>
<feature type="transmembrane region" description="Helical" evidence="1">
    <location>
        <begin position="165"/>
        <end position="188"/>
    </location>
</feature>
<comment type="caution">
    <text evidence="2">The sequence shown here is derived from an EMBL/GenBank/DDBJ whole genome shotgun (WGS) entry which is preliminary data.</text>
</comment>
<name>A0A843W892_COLES</name>
<evidence type="ECO:0000313" key="3">
    <source>
        <dbReference type="Proteomes" id="UP000652761"/>
    </source>
</evidence>
<dbReference type="EMBL" id="NMUH01003162">
    <property type="protein sequence ID" value="MQM04146.1"/>
    <property type="molecule type" value="Genomic_DNA"/>
</dbReference>